<dbReference type="InterPro" id="IPR000073">
    <property type="entry name" value="AB_hydrolase_1"/>
</dbReference>
<feature type="region of interest" description="Disordered" evidence="1">
    <location>
        <begin position="345"/>
        <end position="370"/>
    </location>
</feature>
<dbReference type="InterPro" id="IPR022742">
    <property type="entry name" value="Hydrolase_4"/>
</dbReference>
<name>A0AAD6UIA2_9AGAR</name>
<dbReference type="Proteomes" id="UP001222325">
    <property type="component" value="Unassembled WGS sequence"/>
</dbReference>
<proteinExistence type="predicted"/>
<dbReference type="InterPro" id="IPR029058">
    <property type="entry name" value="AB_hydrolase_fold"/>
</dbReference>
<comment type="caution">
    <text evidence="4">The sequence shown here is derived from an EMBL/GenBank/DDBJ whole genome shotgun (WGS) entry which is preliminary data.</text>
</comment>
<dbReference type="EMBL" id="JARJCN010000001">
    <property type="protein sequence ID" value="KAJ7103970.1"/>
    <property type="molecule type" value="Genomic_DNA"/>
</dbReference>
<dbReference type="AlphaFoldDB" id="A0AAD6UIA2"/>
<keyword evidence="2" id="KW-0732">Signal</keyword>
<evidence type="ECO:0000313" key="4">
    <source>
        <dbReference type="EMBL" id="KAJ7103970.1"/>
    </source>
</evidence>
<dbReference type="PRINTS" id="PR00111">
    <property type="entry name" value="ABHYDROLASE"/>
</dbReference>
<evidence type="ECO:0000313" key="5">
    <source>
        <dbReference type="Proteomes" id="UP001222325"/>
    </source>
</evidence>
<protein>
    <submittedName>
        <fullName evidence="4">Alpha/Beta hydrolase protein</fullName>
    </submittedName>
</protein>
<reference evidence="4" key="1">
    <citation type="submission" date="2023-03" db="EMBL/GenBank/DDBJ databases">
        <title>Massive genome expansion in bonnet fungi (Mycena s.s.) driven by repeated elements and novel gene families across ecological guilds.</title>
        <authorList>
            <consortium name="Lawrence Berkeley National Laboratory"/>
            <person name="Harder C.B."/>
            <person name="Miyauchi S."/>
            <person name="Viragh M."/>
            <person name="Kuo A."/>
            <person name="Thoen E."/>
            <person name="Andreopoulos B."/>
            <person name="Lu D."/>
            <person name="Skrede I."/>
            <person name="Drula E."/>
            <person name="Henrissat B."/>
            <person name="Morin E."/>
            <person name="Kohler A."/>
            <person name="Barry K."/>
            <person name="LaButti K."/>
            <person name="Morin E."/>
            <person name="Salamov A."/>
            <person name="Lipzen A."/>
            <person name="Mereny Z."/>
            <person name="Hegedus B."/>
            <person name="Baldrian P."/>
            <person name="Stursova M."/>
            <person name="Weitz H."/>
            <person name="Taylor A."/>
            <person name="Grigoriev I.V."/>
            <person name="Nagy L.G."/>
            <person name="Martin F."/>
            <person name="Kauserud H."/>
        </authorList>
    </citation>
    <scope>NUCLEOTIDE SEQUENCE</scope>
    <source>
        <strain evidence="4">CBHHK173m</strain>
    </source>
</reference>
<feature type="chain" id="PRO_5042077678" evidence="2">
    <location>
        <begin position="23"/>
        <end position="389"/>
    </location>
</feature>
<dbReference type="Pfam" id="PF12146">
    <property type="entry name" value="Hydrolase_4"/>
    <property type="match status" value="1"/>
</dbReference>
<organism evidence="4 5">
    <name type="scientific">Mycena belliarum</name>
    <dbReference type="NCBI Taxonomy" id="1033014"/>
    <lineage>
        <taxon>Eukaryota</taxon>
        <taxon>Fungi</taxon>
        <taxon>Dikarya</taxon>
        <taxon>Basidiomycota</taxon>
        <taxon>Agaricomycotina</taxon>
        <taxon>Agaricomycetes</taxon>
        <taxon>Agaricomycetidae</taxon>
        <taxon>Agaricales</taxon>
        <taxon>Marasmiineae</taxon>
        <taxon>Mycenaceae</taxon>
        <taxon>Mycena</taxon>
    </lineage>
</organism>
<accession>A0AAD6UIA2</accession>
<evidence type="ECO:0000256" key="1">
    <source>
        <dbReference type="SAM" id="MobiDB-lite"/>
    </source>
</evidence>
<feature type="domain" description="Serine aminopeptidase S33" evidence="3">
    <location>
        <begin position="88"/>
        <end position="215"/>
    </location>
</feature>
<dbReference type="PANTHER" id="PTHR43433:SF5">
    <property type="entry name" value="AB HYDROLASE-1 DOMAIN-CONTAINING PROTEIN"/>
    <property type="match status" value="1"/>
</dbReference>
<keyword evidence="5" id="KW-1185">Reference proteome</keyword>
<evidence type="ECO:0000256" key="2">
    <source>
        <dbReference type="SAM" id="SignalP"/>
    </source>
</evidence>
<dbReference type="GO" id="GO:0016787">
    <property type="term" value="F:hydrolase activity"/>
    <property type="evidence" value="ECO:0007669"/>
    <property type="project" value="UniProtKB-KW"/>
</dbReference>
<dbReference type="Gene3D" id="3.40.50.1820">
    <property type="entry name" value="alpha/beta hydrolase"/>
    <property type="match status" value="1"/>
</dbReference>
<dbReference type="PANTHER" id="PTHR43433">
    <property type="entry name" value="HYDROLASE, ALPHA/BETA FOLD FAMILY PROTEIN"/>
    <property type="match status" value="1"/>
</dbReference>
<dbReference type="InterPro" id="IPR050471">
    <property type="entry name" value="AB_hydrolase"/>
</dbReference>
<keyword evidence="4" id="KW-0378">Hydrolase</keyword>
<feature type="signal peptide" evidence="2">
    <location>
        <begin position="1"/>
        <end position="22"/>
    </location>
</feature>
<sequence length="389" mass="41107">MGPRLSRFLTYLLLLVPPLVVSFYLLASFPPPPPPLPLPTFPGLDSLSPDSRAREIYPIDWAGNGSGHWADLPLGRTRYWLVGPESGKKIVLIHGLSVPALVWAPLVPQLTAAGYRVLLYDLYGRGYSAAPAAAAYDANLYVTQLALLMQHAGWARARVAGLSMGGAVAAAFVNAFPALVERDVVLVACAGLVEASELSRTAKVMSSPIVQTLTTNPLHRHNANDPPSPVESNGGVDAPLADLVRLQSAHLHGFNRAVSRSLRAGPITGLAWAFDTRGSVGGEGGEGEEGGKGVWSGRRVLVVHVRVAFPLAFSAVLFPSPFVLHFAISIARSIVPHPHPPKTPYPMAPCLQSSTALSSSPSPSSETTRCLSVSIPELGPSTLTDTIAI</sequence>
<dbReference type="SUPFAM" id="SSF53474">
    <property type="entry name" value="alpha/beta-Hydrolases"/>
    <property type="match status" value="1"/>
</dbReference>
<feature type="compositionally biased region" description="Low complexity" evidence="1">
    <location>
        <begin position="353"/>
        <end position="365"/>
    </location>
</feature>
<evidence type="ECO:0000259" key="3">
    <source>
        <dbReference type="Pfam" id="PF12146"/>
    </source>
</evidence>
<gene>
    <name evidence="4" type="ORF">B0H15DRAFT_766510</name>
</gene>